<dbReference type="AlphaFoldDB" id="A0A915JHG5"/>
<name>A0A915JHG5_ROMCU</name>
<keyword evidence="2" id="KW-1185">Reference proteome</keyword>
<reference evidence="3" key="1">
    <citation type="submission" date="2022-11" db="UniProtKB">
        <authorList>
            <consortium name="WormBaseParasite"/>
        </authorList>
    </citation>
    <scope>IDENTIFICATION</scope>
</reference>
<feature type="region of interest" description="Disordered" evidence="1">
    <location>
        <begin position="48"/>
        <end position="74"/>
    </location>
</feature>
<evidence type="ECO:0000313" key="2">
    <source>
        <dbReference type="Proteomes" id="UP000887565"/>
    </source>
</evidence>
<feature type="compositionally biased region" description="Polar residues" evidence="1">
    <location>
        <begin position="58"/>
        <end position="74"/>
    </location>
</feature>
<accession>A0A915JHG5</accession>
<organism evidence="2 3">
    <name type="scientific">Romanomermis culicivorax</name>
    <name type="common">Nematode worm</name>
    <dbReference type="NCBI Taxonomy" id="13658"/>
    <lineage>
        <taxon>Eukaryota</taxon>
        <taxon>Metazoa</taxon>
        <taxon>Ecdysozoa</taxon>
        <taxon>Nematoda</taxon>
        <taxon>Enoplea</taxon>
        <taxon>Dorylaimia</taxon>
        <taxon>Mermithida</taxon>
        <taxon>Mermithoidea</taxon>
        <taxon>Mermithidae</taxon>
        <taxon>Romanomermis</taxon>
    </lineage>
</organism>
<evidence type="ECO:0000256" key="1">
    <source>
        <dbReference type="SAM" id="MobiDB-lite"/>
    </source>
</evidence>
<sequence>MGYEKGSYKELVNPDDREIKTFDHQNQSHDRPMKYCTYHSQCKHDRSECHQLRPQAAQPHQQSNPQWQNNQLAS</sequence>
<protein>
    <submittedName>
        <fullName evidence="3">Uncharacterized protein</fullName>
    </submittedName>
</protein>
<dbReference type="Proteomes" id="UP000887565">
    <property type="component" value="Unplaced"/>
</dbReference>
<proteinExistence type="predicted"/>
<evidence type="ECO:0000313" key="3">
    <source>
        <dbReference type="WBParaSite" id="nRc.2.0.1.t25565-RA"/>
    </source>
</evidence>
<dbReference type="WBParaSite" id="nRc.2.0.1.t25565-RA">
    <property type="protein sequence ID" value="nRc.2.0.1.t25565-RA"/>
    <property type="gene ID" value="nRc.2.0.1.g25565"/>
</dbReference>